<evidence type="ECO:0000256" key="11">
    <source>
        <dbReference type="ARBA" id="ARBA00036904"/>
    </source>
</evidence>
<reference evidence="18 19" key="1">
    <citation type="journal article" date="2019" name="PLoS ONE">
        <title>Pup mortality in New Zealand sea lions (Phocarctos hookeri) at Enderby Island, Auckland Islands, 2013-18.</title>
        <authorList>
            <person name="Michael S.A."/>
            <person name="Hayman D.T.S."/>
            <person name="Gray R."/>
            <person name="Zhang J."/>
            <person name="Rogers L."/>
            <person name="Roe W.D."/>
        </authorList>
    </citation>
    <scope>NUCLEOTIDE SEQUENCE [LARGE SCALE GENOMIC DNA]</scope>
    <source>
        <strain evidence="18 19">SM868</strain>
    </source>
</reference>
<gene>
    <name evidence="18" type="ORF">GB996_04945</name>
</gene>
<evidence type="ECO:0000256" key="9">
    <source>
        <dbReference type="ARBA" id="ARBA00023204"/>
    </source>
</evidence>
<evidence type="ECO:0000259" key="17">
    <source>
        <dbReference type="PROSITE" id="PS51462"/>
    </source>
</evidence>
<dbReference type="EC" id="3.6.1.55" evidence="12"/>
<dbReference type="InterPro" id="IPR047127">
    <property type="entry name" value="MutT-like"/>
</dbReference>
<organism evidence="18 19">
    <name type="scientific">Psychrobacter sanguinis</name>
    <dbReference type="NCBI Taxonomy" id="861445"/>
    <lineage>
        <taxon>Bacteria</taxon>
        <taxon>Pseudomonadati</taxon>
        <taxon>Pseudomonadota</taxon>
        <taxon>Gammaproteobacteria</taxon>
        <taxon>Moraxellales</taxon>
        <taxon>Moraxellaceae</taxon>
        <taxon>Psychrobacter</taxon>
    </lineage>
</organism>
<dbReference type="PROSITE" id="PS00893">
    <property type="entry name" value="NUDIX_BOX"/>
    <property type="match status" value="1"/>
</dbReference>
<keyword evidence="19" id="KW-1185">Reference proteome</keyword>
<dbReference type="PROSITE" id="PS51462">
    <property type="entry name" value="NUDIX"/>
    <property type="match status" value="1"/>
</dbReference>
<sequence length="377" mass="42568">MSTASGERMKYIDVAVAVIHYQDKYLLGYRGSHQHQGDRYEFVGGKIEASEQPKQALIREVYEEIGLDITSDGCINPLGVLRHEYLDISGTDRSKTVCLHVFRVQLSPDQFAVFRDKTQGCEGQRLHWVSKQRLLDNQYVLPEANQSILQWLRLDDVICITNQLSFNDTQGLDAVTEQSLVQWLEYHHQSLPQSATVYVRLASSSLKQQARVLLKLCARRTDLNVVIQQPLADYLSQTNKLPVQVIAQHLTQAMLEHQLQQLQHGKNTSISQLSLPITVSCHSQYQIQAVNTLAQYQLNHKLAPVIGAYLSPVQPTQTHPEQPCLGWEQFAILAEHCEVPVIALGGLAPQDLATVRRNNGDKVAGIRQFLTQEHQKI</sequence>
<evidence type="ECO:0000256" key="2">
    <source>
        <dbReference type="ARBA" id="ARBA00005582"/>
    </source>
</evidence>
<dbReference type="GO" id="GO:0035539">
    <property type="term" value="F:8-oxo-7,8-dihydrodeoxyguanosine triphosphate pyrophosphatase activity"/>
    <property type="evidence" value="ECO:0007669"/>
    <property type="project" value="UniProtKB-EC"/>
</dbReference>
<keyword evidence="8" id="KW-0460">Magnesium</keyword>
<keyword evidence="4" id="KW-0235">DNA replication</keyword>
<comment type="similarity">
    <text evidence="2">Belongs to the Nudix hydrolase family.</text>
</comment>
<comment type="catalytic activity">
    <reaction evidence="10">
        <text>8-oxo-dGTP + H2O = 8-oxo-dGMP + diphosphate + H(+)</text>
        <dbReference type="Rhea" id="RHEA:31575"/>
        <dbReference type="ChEBI" id="CHEBI:15377"/>
        <dbReference type="ChEBI" id="CHEBI:15378"/>
        <dbReference type="ChEBI" id="CHEBI:33019"/>
        <dbReference type="ChEBI" id="CHEBI:63224"/>
        <dbReference type="ChEBI" id="CHEBI:77896"/>
        <dbReference type="EC" id="3.6.1.55"/>
    </reaction>
</comment>
<keyword evidence="7" id="KW-0378">Hydrolase</keyword>
<evidence type="ECO:0000256" key="8">
    <source>
        <dbReference type="ARBA" id="ARBA00022842"/>
    </source>
</evidence>
<evidence type="ECO:0000256" key="14">
    <source>
        <dbReference type="ARBA" id="ARBA00041592"/>
    </source>
</evidence>
<evidence type="ECO:0000256" key="6">
    <source>
        <dbReference type="ARBA" id="ARBA00022763"/>
    </source>
</evidence>
<dbReference type="GO" id="GO:0006260">
    <property type="term" value="P:DNA replication"/>
    <property type="evidence" value="ECO:0007669"/>
    <property type="project" value="UniProtKB-KW"/>
</dbReference>
<comment type="catalytic activity">
    <reaction evidence="11">
        <text>8-oxo-GTP + H2O = 8-oxo-GMP + diphosphate + H(+)</text>
        <dbReference type="Rhea" id="RHEA:67616"/>
        <dbReference type="ChEBI" id="CHEBI:15377"/>
        <dbReference type="ChEBI" id="CHEBI:15378"/>
        <dbReference type="ChEBI" id="CHEBI:33019"/>
        <dbReference type="ChEBI" id="CHEBI:143553"/>
        <dbReference type="ChEBI" id="CHEBI:145694"/>
    </reaction>
</comment>
<dbReference type="Gene3D" id="3.20.20.70">
    <property type="entry name" value="Aldolase class I"/>
    <property type="match status" value="1"/>
</dbReference>
<keyword evidence="6" id="KW-0227">DNA damage</keyword>
<comment type="caution">
    <text evidence="18">The sequence shown here is derived from an EMBL/GenBank/DDBJ whole genome shotgun (WGS) entry which is preliminary data.</text>
</comment>
<dbReference type="InterPro" id="IPR036206">
    <property type="entry name" value="ThiamineP_synth_sf"/>
</dbReference>
<dbReference type="InterPro" id="IPR015797">
    <property type="entry name" value="NUDIX_hydrolase-like_dom_sf"/>
</dbReference>
<evidence type="ECO:0000256" key="5">
    <source>
        <dbReference type="ARBA" id="ARBA00022723"/>
    </source>
</evidence>
<evidence type="ECO:0000256" key="15">
    <source>
        <dbReference type="ARBA" id="ARBA00041979"/>
    </source>
</evidence>
<dbReference type="InterPro" id="IPR022998">
    <property type="entry name" value="ThiamineP_synth_TenI"/>
</dbReference>
<dbReference type="PANTHER" id="PTHR47707:SF1">
    <property type="entry name" value="NUDIX HYDROLASE FAMILY PROTEIN"/>
    <property type="match status" value="1"/>
</dbReference>
<dbReference type="CDD" id="cd03425">
    <property type="entry name" value="NUDIX_MutT_NudA_like"/>
    <property type="match status" value="1"/>
</dbReference>
<dbReference type="Pfam" id="PF00293">
    <property type="entry name" value="NUDIX"/>
    <property type="match status" value="1"/>
</dbReference>
<dbReference type="OrthoDB" id="9810648at2"/>
<evidence type="ECO:0000256" key="7">
    <source>
        <dbReference type="ARBA" id="ARBA00022801"/>
    </source>
</evidence>
<dbReference type="Proteomes" id="UP000442109">
    <property type="component" value="Unassembled WGS sequence"/>
</dbReference>
<dbReference type="GO" id="GO:0044715">
    <property type="term" value="F:8-oxo-dGDP phosphatase activity"/>
    <property type="evidence" value="ECO:0007669"/>
    <property type="project" value="TreeGrafter"/>
</dbReference>
<comment type="cofactor">
    <cofactor evidence="1">
        <name>Mg(2+)</name>
        <dbReference type="ChEBI" id="CHEBI:18420"/>
    </cofactor>
</comment>
<dbReference type="SUPFAM" id="SSF55811">
    <property type="entry name" value="Nudix"/>
    <property type="match status" value="1"/>
</dbReference>
<evidence type="ECO:0000256" key="13">
    <source>
        <dbReference type="ARBA" id="ARBA00040794"/>
    </source>
</evidence>
<evidence type="ECO:0000313" key="18">
    <source>
        <dbReference type="EMBL" id="MUG32139.1"/>
    </source>
</evidence>
<dbReference type="GO" id="GO:0046872">
    <property type="term" value="F:metal ion binding"/>
    <property type="evidence" value="ECO:0007669"/>
    <property type="project" value="UniProtKB-KW"/>
</dbReference>
<accession>A0A844LZJ8</accession>
<dbReference type="RefSeq" id="WP_155587023.1">
    <property type="nucleotide sequence ID" value="NZ_WFKQ01000003.1"/>
</dbReference>
<dbReference type="AlphaFoldDB" id="A0A844LZJ8"/>
<dbReference type="Pfam" id="PF02581">
    <property type="entry name" value="TMP-TENI"/>
    <property type="match status" value="1"/>
</dbReference>
<proteinExistence type="inferred from homology"/>
<protein>
    <recommendedName>
        <fullName evidence="13">8-oxo-dGTP diphosphatase</fullName>
        <ecNumber evidence="12">3.6.1.55</ecNumber>
    </recommendedName>
    <alternativeName>
        <fullName evidence="16">7,8-dihydro-8-oxoguanine-triphosphatase</fullName>
    </alternativeName>
    <alternativeName>
        <fullName evidence="15">Mutator protein MutT</fullName>
    </alternativeName>
    <alternativeName>
        <fullName evidence="14">dGTP pyrophosphohydrolase</fullName>
    </alternativeName>
</protein>
<feature type="domain" description="Nudix hydrolase" evidence="17">
    <location>
        <begin position="9"/>
        <end position="154"/>
    </location>
</feature>
<evidence type="ECO:0000256" key="3">
    <source>
        <dbReference type="ARBA" id="ARBA00022457"/>
    </source>
</evidence>
<keyword evidence="5" id="KW-0479">Metal-binding</keyword>
<name>A0A844LZJ8_9GAMM</name>
<dbReference type="GO" id="GO:0006281">
    <property type="term" value="P:DNA repair"/>
    <property type="evidence" value="ECO:0007669"/>
    <property type="project" value="UniProtKB-KW"/>
</dbReference>
<dbReference type="GO" id="GO:0009228">
    <property type="term" value="P:thiamine biosynthetic process"/>
    <property type="evidence" value="ECO:0007669"/>
    <property type="project" value="UniProtKB-KW"/>
</dbReference>
<evidence type="ECO:0000313" key="19">
    <source>
        <dbReference type="Proteomes" id="UP000442109"/>
    </source>
</evidence>
<keyword evidence="9" id="KW-0234">DNA repair</keyword>
<evidence type="ECO:0000256" key="12">
    <source>
        <dbReference type="ARBA" id="ARBA00038905"/>
    </source>
</evidence>
<dbReference type="GO" id="GO:0044716">
    <property type="term" value="F:8-oxo-GDP phosphatase activity"/>
    <property type="evidence" value="ECO:0007669"/>
    <property type="project" value="TreeGrafter"/>
</dbReference>
<dbReference type="PANTHER" id="PTHR47707">
    <property type="entry name" value="8-OXO-DGTP DIPHOSPHATASE"/>
    <property type="match status" value="1"/>
</dbReference>
<keyword evidence="3" id="KW-0515">Mutator protein</keyword>
<dbReference type="InterPro" id="IPR000086">
    <property type="entry name" value="NUDIX_hydrolase_dom"/>
</dbReference>
<dbReference type="InterPro" id="IPR020084">
    <property type="entry name" value="NUDIX_hydrolase_CS"/>
</dbReference>
<evidence type="ECO:0000256" key="16">
    <source>
        <dbReference type="ARBA" id="ARBA00042798"/>
    </source>
</evidence>
<dbReference type="InterPro" id="IPR013785">
    <property type="entry name" value="Aldolase_TIM"/>
</dbReference>
<dbReference type="GO" id="GO:0008413">
    <property type="term" value="F:8-oxo-7,8-dihydroguanosine triphosphate pyrophosphatase activity"/>
    <property type="evidence" value="ECO:0007669"/>
    <property type="project" value="TreeGrafter"/>
</dbReference>
<evidence type="ECO:0000256" key="4">
    <source>
        <dbReference type="ARBA" id="ARBA00022705"/>
    </source>
</evidence>
<dbReference type="EMBL" id="WFKQ01000003">
    <property type="protein sequence ID" value="MUG32139.1"/>
    <property type="molecule type" value="Genomic_DNA"/>
</dbReference>
<dbReference type="Gene3D" id="3.90.79.10">
    <property type="entry name" value="Nucleoside Triphosphate Pyrophosphohydrolase"/>
    <property type="match status" value="1"/>
</dbReference>
<dbReference type="SUPFAM" id="SSF51391">
    <property type="entry name" value="Thiamin phosphate synthase"/>
    <property type="match status" value="1"/>
</dbReference>
<evidence type="ECO:0000256" key="1">
    <source>
        <dbReference type="ARBA" id="ARBA00001946"/>
    </source>
</evidence>
<evidence type="ECO:0000256" key="10">
    <source>
        <dbReference type="ARBA" id="ARBA00035861"/>
    </source>
</evidence>